<dbReference type="Pfam" id="PF13687">
    <property type="entry name" value="DUF4153"/>
    <property type="match status" value="1"/>
</dbReference>
<feature type="transmembrane region" description="Helical" evidence="1">
    <location>
        <begin position="51"/>
        <end position="70"/>
    </location>
</feature>
<dbReference type="EMBL" id="MTBC01000001">
    <property type="protein sequence ID" value="OQD44164.1"/>
    <property type="molecule type" value="Genomic_DNA"/>
</dbReference>
<evidence type="ECO:0000313" key="3">
    <source>
        <dbReference type="Proteomes" id="UP000191680"/>
    </source>
</evidence>
<accession>A0A1V6LVE8</accession>
<feature type="transmembrane region" description="Helical" evidence="1">
    <location>
        <begin position="290"/>
        <end position="310"/>
    </location>
</feature>
<dbReference type="AlphaFoldDB" id="A0A1V6LVE8"/>
<sequence length="602" mass="70266">MKLPSIQEVLDRGLEAFKRFPLTLIWAITGTIYVMYLIGSDRVNNTFDENLDIVLTLILGVSWFIGAQFFIEQQAKHKTWQLLKILILIGLGGFYFYLSNTPFLEDNPIYLAHFFIFLIAGHLFVLFAPFLKEWNTHAYWNYLKCVGIALTRSLLYSFVLYLGLVLALLAIDALFEITIRGERYGQLFVFSLGIVNTWIYLSDFPAQVRKNSIVQFERALEVLVKFILIPLIMLYLIILYAYFGKILLEWELPKGWVSYLVTVLALLGFMVHIIINPIIKTSKAWTIKRFYPWFYYLLLPLLVLLFVAIYRRVSDYGITENRYYVLLAAFWILGISLYMLCIKKAKLIVLPISLFLILMITAVGPWGAFSISKKAQAKEFKEVYNQVLLQDTLANYEQYQRLESILKYLDKRESLDKLSKVTQIDFNAVILDSTNNWKNYRWLDTRLVLDSLHIKMDSTTQSIKRNYNQYHMYDYGTDKTVFPIKDYDYFISLRFNRHTNNLVTIDSCTLSYTNKHLGIMIKNQEEDSLAIIPLKGKLLALTKYGNNLDNLPLEEKTITVENNVLKVKLVPTNLSYSLIEKDSIQLNNIDGYLFLKWKQDVK</sequence>
<keyword evidence="1" id="KW-0812">Transmembrane</keyword>
<feature type="transmembrane region" description="Helical" evidence="1">
    <location>
        <begin position="256"/>
        <end position="278"/>
    </location>
</feature>
<gene>
    <name evidence="2" type="ORF">BUL40_01005</name>
</gene>
<organism evidence="2 3">
    <name type="scientific">Croceivirga radicis</name>
    <dbReference type="NCBI Taxonomy" id="1929488"/>
    <lineage>
        <taxon>Bacteria</taxon>
        <taxon>Pseudomonadati</taxon>
        <taxon>Bacteroidota</taxon>
        <taxon>Flavobacteriia</taxon>
        <taxon>Flavobacteriales</taxon>
        <taxon>Flavobacteriaceae</taxon>
        <taxon>Croceivirga</taxon>
    </lineage>
</organism>
<feature type="transmembrane region" description="Helical" evidence="1">
    <location>
        <begin position="82"/>
        <end position="98"/>
    </location>
</feature>
<dbReference type="Proteomes" id="UP000191680">
    <property type="component" value="Unassembled WGS sequence"/>
</dbReference>
<protein>
    <recommendedName>
        <fullName evidence="4">DUF4153 domain-containing protein</fullName>
    </recommendedName>
</protein>
<evidence type="ECO:0000256" key="1">
    <source>
        <dbReference type="SAM" id="Phobius"/>
    </source>
</evidence>
<keyword evidence="1" id="KW-1133">Transmembrane helix</keyword>
<feature type="transmembrane region" description="Helical" evidence="1">
    <location>
        <begin position="110"/>
        <end position="132"/>
    </location>
</feature>
<name>A0A1V6LVE8_9FLAO</name>
<feature type="transmembrane region" description="Helical" evidence="1">
    <location>
        <begin position="322"/>
        <end position="340"/>
    </location>
</feature>
<keyword evidence="1" id="KW-0472">Membrane</keyword>
<proteinExistence type="predicted"/>
<evidence type="ECO:0000313" key="2">
    <source>
        <dbReference type="EMBL" id="OQD44164.1"/>
    </source>
</evidence>
<feature type="transmembrane region" description="Helical" evidence="1">
    <location>
        <begin position="347"/>
        <end position="369"/>
    </location>
</feature>
<keyword evidence="3" id="KW-1185">Reference proteome</keyword>
<feature type="transmembrane region" description="Helical" evidence="1">
    <location>
        <begin position="222"/>
        <end position="244"/>
    </location>
</feature>
<dbReference type="InterPro" id="IPR025291">
    <property type="entry name" value="DUF4153"/>
</dbReference>
<dbReference type="RefSeq" id="WP_080317727.1">
    <property type="nucleotide sequence ID" value="NZ_MTBC01000001.1"/>
</dbReference>
<evidence type="ECO:0008006" key="4">
    <source>
        <dbReference type="Google" id="ProtNLM"/>
    </source>
</evidence>
<dbReference type="OrthoDB" id="9809196at2"/>
<feature type="transmembrane region" description="Helical" evidence="1">
    <location>
        <begin position="20"/>
        <end position="39"/>
    </location>
</feature>
<reference evidence="2 3" key="1">
    <citation type="submission" date="2016-12" db="EMBL/GenBank/DDBJ databases">
        <authorList>
            <person name="Song W.-J."/>
            <person name="Kurnit D.M."/>
        </authorList>
    </citation>
    <scope>NUCLEOTIDE SEQUENCE [LARGE SCALE GENOMIC DNA]</scope>
    <source>
        <strain evidence="2 3">HSG9</strain>
    </source>
</reference>
<comment type="caution">
    <text evidence="2">The sequence shown here is derived from an EMBL/GenBank/DDBJ whole genome shotgun (WGS) entry which is preliminary data.</text>
</comment>
<feature type="transmembrane region" description="Helical" evidence="1">
    <location>
        <begin position="153"/>
        <end position="171"/>
    </location>
</feature>
<feature type="transmembrane region" description="Helical" evidence="1">
    <location>
        <begin position="183"/>
        <end position="201"/>
    </location>
</feature>